<reference evidence="1" key="1">
    <citation type="submission" date="2018-06" db="EMBL/GenBank/DDBJ databases">
        <authorList>
            <person name="Zhirakovskaya E."/>
        </authorList>
    </citation>
    <scope>NUCLEOTIDE SEQUENCE</scope>
</reference>
<dbReference type="EMBL" id="UOEU01000257">
    <property type="protein sequence ID" value="VAW31600.1"/>
    <property type="molecule type" value="Genomic_DNA"/>
</dbReference>
<evidence type="ECO:0000313" key="1">
    <source>
        <dbReference type="EMBL" id="VAW31600.1"/>
    </source>
</evidence>
<name>A0A3B0UR48_9ZZZZ</name>
<protein>
    <recommendedName>
        <fullName evidence="2">PIN domain-containing protein</fullName>
    </recommendedName>
</protein>
<feature type="non-terminal residue" evidence="1">
    <location>
        <position position="1"/>
    </location>
</feature>
<organism evidence="1">
    <name type="scientific">hydrothermal vent metagenome</name>
    <dbReference type="NCBI Taxonomy" id="652676"/>
    <lineage>
        <taxon>unclassified sequences</taxon>
        <taxon>metagenomes</taxon>
        <taxon>ecological metagenomes</taxon>
    </lineage>
</organism>
<proteinExistence type="predicted"/>
<gene>
    <name evidence="1" type="ORF">MNBD_CHLOROFLEXI01-4472</name>
</gene>
<dbReference type="AlphaFoldDB" id="A0A3B0UR48"/>
<accession>A0A3B0UR48</accession>
<evidence type="ECO:0008006" key="2">
    <source>
        <dbReference type="Google" id="ProtNLM"/>
    </source>
</evidence>
<sequence>PERLDEWRSWLVDAYQLLVIWPTNPDFTTAAPTFQEEIFERPYQKMRTVKMPFMDSLILNLAERTPNATQFVTWNARHFQGKSTLQVLTPEDYIKA</sequence>